<dbReference type="SUPFAM" id="SSF51569">
    <property type="entry name" value="Aldolase"/>
    <property type="match status" value="1"/>
</dbReference>
<feature type="active site" description="Proton acceptor" evidence="5">
    <location>
        <position position="25"/>
    </location>
</feature>
<dbReference type="PIRSF" id="PIRSF038992">
    <property type="entry name" value="Aldolase_Ia"/>
    <property type="match status" value="1"/>
</dbReference>
<keyword evidence="3 5" id="KW-0057">Aromatic amino acid biosynthesis</keyword>
<evidence type="ECO:0000256" key="5">
    <source>
        <dbReference type="HAMAP-Rule" id="MF_00960"/>
    </source>
</evidence>
<dbReference type="GO" id="GO:0004332">
    <property type="term" value="F:fructose-bisphosphate aldolase activity"/>
    <property type="evidence" value="ECO:0007669"/>
    <property type="project" value="InterPro"/>
</dbReference>
<dbReference type="Gene3D" id="3.20.20.70">
    <property type="entry name" value="Aldolase class I"/>
    <property type="match status" value="1"/>
</dbReference>
<evidence type="ECO:0000256" key="7">
    <source>
        <dbReference type="PIRSR" id="PIRSR038992-1"/>
    </source>
</evidence>
<feature type="active site" description="Schiff-base intermediate with dihydroxyacetone-P" evidence="7">
    <location>
        <position position="175"/>
    </location>
</feature>
<dbReference type="InterPro" id="IPR010210">
    <property type="entry name" value="ADH_synthase"/>
</dbReference>
<dbReference type="Proteomes" id="UP000273278">
    <property type="component" value="Chromosome"/>
</dbReference>
<keyword evidence="4 5" id="KW-0704">Schiff base</keyword>
<comment type="catalytic activity">
    <reaction evidence="5">
        <text>1-deoxy-D-threo-hexo-2,5-diulose 6-phosphate + L-aspartate 4-semialdehyde = 2,3-dioxopropyl phosphate + 2-amino-2,3,7-trideoxy-D-lyxo-hept-6-ulosonate</text>
        <dbReference type="Rhea" id="RHEA:25952"/>
        <dbReference type="ChEBI" id="CHEBI:58859"/>
        <dbReference type="ChEBI" id="CHEBI:58860"/>
        <dbReference type="ChEBI" id="CHEBI:58861"/>
        <dbReference type="ChEBI" id="CHEBI:537519"/>
        <dbReference type="EC" id="2.2.1.10"/>
    </reaction>
</comment>
<sequence length="263" mass="28483">MDGKGIRMERIMDRKTGRAVIIPMDHGISNGPMAGLYDMRETVDNVTNGGATAVIMHKGLIRYSYRGSGKDVGLIMHLSASTDVGSNANHKVDITTVEEAIKYGADAVSIHINFGDEYEPEMLRSAGEVSRICNEWGMPLIVMAYPRGHDINSYDPQKVAHCARAAAELGADIVKVSYTGDIDSFRDVVRGALAPVVIAGGPKMNTDMDVLNMVHDSIEAGGRGVSIGRNVFQNKNVEGITRAISKIVLEDYSVEEAAKFLKQ</sequence>
<feature type="active site" description="Schiff-base intermediate with substrate" evidence="5">
    <location>
        <position position="175"/>
    </location>
</feature>
<dbReference type="NCBIfam" id="TIGR01949">
    <property type="entry name" value="ADH_synth"/>
    <property type="match status" value="1"/>
</dbReference>
<reference evidence="8 9" key="1">
    <citation type="submission" date="2016-10" db="EMBL/GenBank/DDBJ databases">
        <title>Complete genome of the TMA-utilizing, human hosted archaeon Methanomethylophilus alvus Gen. nov, sp. nov., strain Mx-05, derived from a pure culture.</title>
        <authorList>
            <person name="Brugere J.-F."/>
            <person name="Ben Hania W."/>
            <person name="Chaudhary P.P."/>
            <person name="Gaci N."/>
            <person name="Borrel G."/>
            <person name="Cao Van Tuat L."/>
            <person name="Fardeau M.-L."/>
            <person name="Harris H.M.B."/>
            <person name="O'Toole P.W."/>
            <person name="Ollivier B."/>
        </authorList>
    </citation>
    <scope>NUCLEOTIDE SEQUENCE [LARGE SCALE GENOMIC DNA]</scope>
    <source>
        <strain evidence="8 9">Mx-05</strain>
    </source>
</reference>
<dbReference type="RefSeq" id="WP_015504400.1">
    <property type="nucleotide sequence ID" value="NZ_CP017686.1"/>
</dbReference>
<evidence type="ECO:0000256" key="3">
    <source>
        <dbReference type="ARBA" id="ARBA00023141"/>
    </source>
</evidence>
<dbReference type="GO" id="GO:0016744">
    <property type="term" value="F:transketolase or transaldolase activity"/>
    <property type="evidence" value="ECO:0007669"/>
    <property type="project" value="UniProtKB-UniRule"/>
</dbReference>
<name>A0A3G3IFN0_9ARCH</name>
<comment type="similarity">
    <text evidence="5">Belongs to the DeoC/FbaB aldolase family. ADHS subfamily.</text>
</comment>
<proteinExistence type="inferred from homology"/>
<evidence type="ECO:0000256" key="6">
    <source>
        <dbReference type="NCBIfam" id="TIGR01949"/>
    </source>
</evidence>
<evidence type="ECO:0000313" key="9">
    <source>
        <dbReference type="Proteomes" id="UP000273278"/>
    </source>
</evidence>
<evidence type="ECO:0000256" key="1">
    <source>
        <dbReference type="ARBA" id="ARBA00022605"/>
    </source>
</evidence>
<evidence type="ECO:0000256" key="2">
    <source>
        <dbReference type="ARBA" id="ARBA00022679"/>
    </source>
</evidence>
<dbReference type="InterPro" id="IPR002915">
    <property type="entry name" value="DeoC/FbaB/LacD_aldolase"/>
</dbReference>
<dbReference type="SMART" id="SM01133">
    <property type="entry name" value="DeoC"/>
    <property type="match status" value="1"/>
</dbReference>
<dbReference type="InterPro" id="IPR041720">
    <property type="entry name" value="FbaB-like"/>
</dbReference>
<feature type="binding site" evidence="5">
    <location>
        <begin position="200"/>
        <end position="201"/>
    </location>
    <ligand>
        <name>1-deoxy-D-threo-hexo-2,5-diulose 6-phosphate</name>
        <dbReference type="ChEBI" id="CHEBI:58861"/>
    </ligand>
</feature>
<evidence type="ECO:0000313" key="8">
    <source>
        <dbReference type="EMBL" id="AYQ54676.1"/>
    </source>
</evidence>
<dbReference type="GeneID" id="41321300"/>
<organism evidence="8 9">
    <name type="scientific">Methanomethylophilus alvi</name>
    <dbReference type="NCBI Taxonomy" id="1291540"/>
    <lineage>
        <taxon>Archaea</taxon>
        <taxon>Methanobacteriati</taxon>
        <taxon>Thermoplasmatota</taxon>
        <taxon>Thermoplasmata</taxon>
        <taxon>Methanomassiliicoccales</taxon>
        <taxon>Methanomethylophilaceae</taxon>
        <taxon>Methanomethylophilus</taxon>
    </lineage>
</organism>
<dbReference type="PANTHER" id="PTHR47916">
    <property type="entry name" value="FRUCTOSE-BISPHOSPHATE ALDOLASE CLASS 1"/>
    <property type="match status" value="1"/>
</dbReference>
<dbReference type="GO" id="GO:0016836">
    <property type="term" value="F:hydro-lyase activity"/>
    <property type="evidence" value="ECO:0007669"/>
    <property type="project" value="InterPro"/>
</dbReference>
<comment type="subunit">
    <text evidence="5">Homodecamer.</text>
</comment>
<dbReference type="EC" id="2.2.1.10" evidence="5 6"/>
<dbReference type="Pfam" id="PF01791">
    <property type="entry name" value="DeoC"/>
    <property type="match status" value="1"/>
</dbReference>
<protein>
    <recommendedName>
        <fullName evidence="5 6">2-amino-3,7-dideoxy-D-threo-hept-6-ulosonate synthase</fullName>
        <shortName evidence="5">ADH synthase</shortName>
        <shortName evidence="5">ADHS</shortName>
        <shortName evidence="5">ADTH synthase</shortName>
        <ecNumber evidence="5 6">2.2.1.10</ecNumber>
    </recommendedName>
</protein>
<dbReference type="AlphaFoldDB" id="A0A3G3IFN0"/>
<gene>
    <name evidence="5" type="primary">aroA'</name>
    <name evidence="8" type="ORF">BKD89_02490</name>
</gene>
<accession>A0A3G3IFN0</accession>
<feature type="active site" description="Proton donor" evidence="5 7">
    <location>
        <position position="145"/>
    </location>
</feature>
<dbReference type="HAMAP" id="MF_00960">
    <property type="entry name" value="ADH_synthase"/>
    <property type="match status" value="1"/>
</dbReference>
<dbReference type="GO" id="GO:0008652">
    <property type="term" value="P:amino acid biosynthetic process"/>
    <property type="evidence" value="ECO:0007669"/>
    <property type="project" value="UniProtKB-KW"/>
</dbReference>
<dbReference type="InterPro" id="IPR050456">
    <property type="entry name" value="DeoC/FbaB_aldolase"/>
</dbReference>
<dbReference type="GO" id="GO:0009073">
    <property type="term" value="P:aromatic amino acid family biosynthetic process"/>
    <property type="evidence" value="ECO:0007669"/>
    <property type="project" value="UniProtKB-UniRule"/>
</dbReference>
<dbReference type="EMBL" id="CP017686">
    <property type="protein sequence ID" value="AYQ54676.1"/>
    <property type="molecule type" value="Genomic_DNA"/>
</dbReference>
<comment type="function">
    <text evidence="5">Catalyzes a transaldol reaction between 6-deoxy-5-ketofructose 1-phosphate (DKFP) and L-aspartate semialdehyde (ASA) with an elimination of hydroxypyruvaldehyde phosphate to yield 2-amino-3,7-dideoxy-D-threo-hept-6-ulosonate (ADH). Plays a key role in an alternative pathway of the biosynthesis of 3-dehydroquinate (DHQ), which is involved in the canonical pathway for the biosynthesis of aromatic amino acids.</text>
</comment>
<dbReference type="OMA" id="CEYWGMP"/>
<feature type="binding site" evidence="5">
    <location>
        <begin position="228"/>
        <end position="229"/>
    </location>
    <ligand>
        <name>1-deoxy-D-threo-hexo-2,5-diulose 6-phosphate</name>
        <dbReference type="ChEBI" id="CHEBI:58861"/>
    </ligand>
</feature>
<keyword evidence="1 5" id="KW-0028">Amino-acid biosynthesis</keyword>
<keyword evidence="2 5" id="KW-0808">Transferase</keyword>
<dbReference type="InterPro" id="IPR013785">
    <property type="entry name" value="Aldolase_TIM"/>
</dbReference>
<dbReference type="PANTHER" id="PTHR47916:SF1">
    <property type="entry name" value="3-HYDROXY-5-PHOSPHONOOXYPENTANE-2,4-DIONE THIOLASE"/>
    <property type="match status" value="1"/>
</dbReference>
<feature type="binding site" evidence="5">
    <location>
        <begin position="25"/>
        <end position="29"/>
    </location>
    <ligand>
        <name>1-deoxy-D-threo-hexo-2,5-diulose 6-phosphate</name>
        <dbReference type="ChEBI" id="CHEBI:58861"/>
    </ligand>
</feature>
<dbReference type="CDD" id="cd00958">
    <property type="entry name" value="DhnA"/>
    <property type="match status" value="1"/>
</dbReference>
<evidence type="ECO:0000256" key="4">
    <source>
        <dbReference type="ARBA" id="ARBA00023270"/>
    </source>
</evidence>
<feature type="binding site" evidence="5">
    <location>
        <begin position="145"/>
        <end position="147"/>
    </location>
    <ligand>
        <name>1-deoxy-D-threo-hexo-2,5-diulose 6-phosphate</name>
        <dbReference type="ChEBI" id="CHEBI:58861"/>
    </ligand>
</feature>
<dbReference type="NCBIfam" id="NF005556">
    <property type="entry name" value="PRK07226.1"/>
    <property type="match status" value="1"/>
</dbReference>